<dbReference type="PRINTS" id="PR00463">
    <property type="entry name" value="EP450I"/>
</dbReference>
<dbReference type="InterPro" id="IPR036396">
    <property type="entry name" value="Cyt_P450_sf"/>
</dbReference>
<dbReference type="PROSITE" id="PS00086">
    <property type="entry name" value="CYTOCHROME_P450"/>
    <property type="match status" value="1"/>
</dbReference>
<dbReference type="GO" id="GO:0004497">
    <property type="term" value="F:monooxygenase activity"/>
    <property type="evidence" value="ECO:0007669"/>
    <property type="project" value="UniProtKB-KW"/>
</dbReference>
<keyword evidence="5 13" id="KW-0349">Heme</keyword>
<evidence type="ECO:0000256" key="1">
    <source>
        <dbReference type="ARBA" id="ARBA00001971"/>
    </source>
</evidence>
<evidence type="ECO:0000256" key="13">
    <source>
        <dbReference type="PIRSR" id="PIRSR602401-1"/>
    </source>
</evidence>
<keyword evidence="11 14" id="KW-0503">Monooxygenase</keyword>
<dbReference type="GO" id="GO:0016020">
    <property type="term" value="C:membrane"/>
    <property type="evidence" value="ECO:0007669"/>
    <property type="project" value="UniProtKB-SubCell"/>
</dbReference>
<dbReference type="PANTHER" id="PTHR24305">
    <property type="entry name" value="CYTOCHROME P450"/>
    <property type="match status" value="1"/>
</dbReference>
<evidence type="ECO:0000313" key="15">
    <source>
        <dbReference type="EMBL" id="CAA7261776.1"/>
    </source>
</evidence>
<comment type="caution">
    <text evidence="15">The sequence shown here is derived from an EMBL/GenBank/DDBJ whole genome shotgun (WGS) entry which is preliminary data.</text>
</comment>
<accession>A0A8S0W8W7</accession>
<keyword evidence="16" id="KW-1185">Reference proteome</keyword>
<comment type="pathway">
    <text evidence="3">Secondary metabolite biosynthesis; terpenoid biosynthesis.</text>
</comment>
<dbReference type="PANTHER" id="PTHR24305:SF166">
    <property type="entry name" value="CYTOCHROME P450 12A4, MITOCHONDRIAL-RELATED"/>
    <property type="match status" value="1"/>
</dbReference>
<evidence type="ECO:0000256" key="3">
    <source>
        <dbReference type="ARBA" id="ARBA00004721"/>
    </source>
</evidence>
<dbReference type="InterPro" id="IPR050121">
    <property type="entry name" value="Cytochrome_P450_monoxygenase"/>
</dbReference>
<name>A0A8S0W8W7_CYCAE</name>
<evidence type="ECO:0000256" key="5">
    <source>
        <dbReference type="ARBA" id="ARBA00022617"/>
    </source>
</evidence>
<dbReference type="Proteomes" id="UP000467700">
    <property type="component" value="Unassembled WGS sequence"/>
</dbReference>
<dbReference type="EMBL" id="CACVBS010000034">
    <property type="protein sequence ID" value="CAA7261776.1"/>
    <property type="molecule type" value="Genomic_DNA"/>
</dbReference>
<keyword evidence="7 13" id="KW-0479">Metal-binding</keyword>
<dbReference type="SUPFAM" id="SSF48264">
    <property type="entry name" value="Cytochrome P450"/>
    <property type="match status" value="1"/>
</dbReference>
<dbReference type="GO" id="GO:0005506">
    <property type="term" value="F:iron ion binding"/>
    <property type="evidence" value="ECO:0007669"/>
    <property type="project" value="InterPro"/>
</dbReference>
<dbReference type="GO" id="GO:0020037">
    <property type="term" value="F:heme binding"/>
    <property type="evidence" value="ECO:0007669"/>
    <property type="project" value="InterPro"/>
</dbReference>
<evidence type="ECO:0000256" key="14">
    <source>
        <dbReference type="RuleBase" id="RU000461"/>
    </source>
</evidence>
<dbReference type="InterPro" id="IPR002401">
    <property type="entry name" value="Cyt_P450_E_grp-I"/>
</dbReference>
<evidence type="ECO:0000313" key="16">
    <source>
        <dbReference type="Proteomes" id="UP000467700"/>
    </source>
</evidence>
<keyword evidence="6" id="KW-0812">Transmembrane</keyword>
<dbReference type="Pfam" id="PF00067">
    <property type="entry name" value="p450"/>
    <property type="match status" value="2"/>
</dbReference>
<evidence type="ECO:0000256" key="7">
    <source>
        <dbReference type="ARBA" id="ARBA00022723"/>
    </source>
</evidence>
<dbReference type="InterPro" id="IPR001128">
    <property type="entry name" value="Cyt_P450"/>
</dbReference>
<evidence type="ECO:0000256" key="11">
    <source>
        <dbReference type="ARBA" id="ARBA00023033"/>
    </source>
</evidence>
<feature type="binding site" description="axial binding residue" evidence="13">
    <location>
        <position position="355"/>
    </location>
    <ligand>
        <name>heme</name>
        <dbReference type="ChEBI" id="CHEBI:30413"/>
    </ligand>
    <ligandPart>
        <name>Fe</name>
        <dbReference type="ChEBI" id="CHEBI:18248"/>
    </ligandPart>
</feature>
<dbReference type="GO" id="GO:0016705">
    <property type="term" value="F:oxidoreductase activity, acting on paired donors, with incorporation or reduction of molecular oxygen"/>
    <property type="evidence" value="ECO:0007669"/>
    <property type="project" value="InterPro"/>
</dbReference>
<organism evidence="15 16">
    <name type="scientific">Cyclocybe aegerita</name>
    <name type="common">Black poplar mushroom</name>
    <name type="synonym">Agrocybe aegerita</name>
    <dbReference type="NCBI Taxonomy" id="1973307"/>
    <lineage>
        <taxon>Eukaryota</taxon>
        <taxon>Fungi</taxon>
        <taxon>Dikarya</taxon>
        <taxon>Basidiomycota</taxon>
        <taxon>Agaricomycotina</taxon>
        <taxon>Agaricomycetes</taxon>
        <taxon>Agaricomycetidae</taxon>
        <taxon>Agaricales</taxon>
        <taxon>Agaricineae</taxon>
        <taxon>Bolbitiaceae</taxon>
        <taxon>Cyclocybe</taxon>
    </lineage>
</organism>
<proteinExistence type="inferred from homology"/>
<keyword evidence="8" id="KW-1133">Transmembrane helix</keyword>
<sequence>MGLKLVIGSFCLLYACHKFVGFWRAIQSIKNHPGHRLIFSLDNIIGSLLPKIKYLSLGRNSAFLGKHDPFVLFGSDIYSVVSISNNIQTTFVLADAAAIKEVAYSRARFPKPVHHYKALTFYGRNIVASEGDEWKTYRKISAPAFSNRNNKLVWDETLQIMEGLFAEVWENKDVISVDHFLETTMLLGSGRFGKKISWTEDGVTMAPGHQMSFKEALHVVTTNFIIKIVVPKLSSGEQKPEFSNITSPKQTIQTYENMPQLTYCLAVFYEALRLFPPATTIPKISAEDTTLTTVDINGGRVNVPVPKGCHVSLSAVGLHYNPRYWEDPHAFKPERFLGVWPRDAFLPFSSGARACLGKKFAETEGIAILTMLISRYKITIKEEASFAGETFEERKERVLSTRRGMTITPVRMPLTFTRRT</sequence>
<gene>
    <name evidence="15" type="ORF">AAE3_LOCUS4021</name>
</gene>
<evidence type="ECO:0000256" key="8">
    <source>
        <dbReference type="ARBA" id="ARBA00022989"/>
    </source>
</evidence>
<evidence type="ECO:0000256" key="2">
    <source>
        <dbReference type="ARBA" id="ARBA00004370"/>
    </source>
</evidence>
<comment type="cofactor">
    <cofactor evidence="1 13">
        <name>heme</name>
        <dbReference type="ChEBI" id="CHEBI:30413"/>
    </cofactor>
</comment>
<comment type="similarity">
    <text evidence="4 14">Belongs to the cytochrome P450 family.</text>
</comment>
<keyword evidence="10 13" id="KW-0408">Iron</keyword>
<evidence type="ECO:0000256" key="10">
    <source>
        <dbReference type="ARBA" id="ARBA00023004"/>
    </source>
</evidence>
<dbReference type="Gene3D" id="1.10.630.10">
    <property type="entry name" value="Cytochrome P450"/>
    <property type="match status" value="2"/>
</dbReference>
<dbReference type="InterPro" id="IPR017972">
    <property type="entry name" value="Cyt_P450_CS"/>
</dbReference>
<protein>
    <recommendedName>
        <fullName evidence="17">Cytochrome P450</fullName>
    </recommendedName>
</protein>
<evidence type="ECO:0008006" key="17">
    <source>
        <dbReference type="Google" id="ProtNLM"/>
    </source>
</evidence>
<dbReference type="PROSITE" id="PS51257">
    <property type="entry name" value="PROKAR_LIPOPROTEIN"/>
    <property type="match status" value="1"/>
</dbReference>
<dbReference type="OrthoDB" id="1470350at2759"/>
<evidence type="ECO:0000256" key="4">
    <source>
        <dbReference type="ARBA" id="ARBA00010617"/>
    </source>
</evidence>
<evidence type="ECO:0000256" key="9">
    <source>
        <dbReference type="ARBA" id="ARBA00023002"/>
    </source>
</evidence>
<keyword evidence="12" id="KW-0472">Membrane</keyword>
<keyword evidence="9 14" id="KW-0560">Oxidoreductase</keyword>
<reference evidence="15 16" key="1">
    <citation type="submission" date="2020-01" db="EMBL/GenBank/DDBJ databases">
        <authorList>
            <person name="Gupta K D."/>
        </authorList>
    </citation>
    <scope>NUCLEOTIDE SEQUENCE [LARGE SCALE GENOMIC DNA]</scope>
</reference>
<evidence type="ECO:0000256" key="6">
    <source>
        <dbReference type="ARBA" id="ARBA00022692"/>
    </source>
</evidence>
<evidence type="ECO:0000256" key="12">
    <source>
        <dbReference type="ARBA" id="ARBA00023136"/>
    </source>
</evidence>
<dbReference type="AlphaFoldDB" id="A0A8S0W8W7"/>
<comment type="subcellular location">
    <subcellularLocation>
        <location evidence="2">Membrane</location>
    </subcellularLocation>
</comment>